<dbReference type="AlphaFoldDB" id="E8JP13"/>
<dbReference type="InterPro" id="IPR001173">
    <property type="entry name" value="Glyco_trans_2-like"/>
</dbReference>
<name>E8JP13_STREI</name>
<dbReference type="Pfam" id="PF00535">
    <property type="entry name" value="Glycos_transf_2"/>
    <property type="match status" value="1"/>
</dbReference>
<dbReference type="eggNOG" id="COG0463">
    <property type="taxonomic scope" value="Bacteria"/>
</dbReference>
<gene>
    <name evidence="3" type="ORF">HMPREF0819_0736</name>
</gene>
<evidence type="ECO:0000313" key="4">
    <source>
        <dbReference type="Proteomes" id="UP000005699"/>
    </source>
</evidence>
<keyword evidence="3" id="KW-0328">Glycosyltransferase</keyword>
<dbReference type="EC" id="2.4.-.-" evidence="3"/>
<dbReference type="Gene3D" id="3.90.550.10">
    <property type="entry name" value="Spore Coat Polysaccharide Biosynthesis Protein SpsA, Chain A"/>
    <property type="match status" value="1"/>
</dbReference>
<evidence type="ECO:0000313" key="3">
    <source>
        <dbReference type="EMBL" id="EFW89060.1"/>
    </source>
</evidence>
<keyword evidence="3" id="KW-0808">Transferase</keyword>
<reference evidence="3 4" key="1">
    <citation type="submission" date="2010-12" db="EMBL/GenBank/DDBJ databases">
        <authorList>
            <person name="Muzny D."/>
            <person name="Qin X."/>
            <person name="Deng J."/>
            <person name="Jiang H."/>
            <person name="Liu Y."/>
            <person name="Qu J."/>
            <person name="Song X.-Z."/>
            <person name="Zhang L."/>
            <person name="Thornton R."/>
            <person name="Coyle M."/>
            <person name="Francisco L."/>
            <person name="Jackson L."/>
            <person name="Javaid M."/>
            <person name="Korchina V."/>
            <person name="Kovar C."/>
            <person name="Mata R."/>
            <person name="Mathew T."/>
            <person name="Ngo R."/>
            <person name="Nguyen L."/>
            <person name="Nguyen N."/>
            <person name="Okwuonu G."/>
            <person name="Ongeri F."/>
            <person name="Pham C."/>
            <person name="Simmons D."/>
            <person name="Wilczek-Boney K."/>
            <person name="Hale W."/>
            <person name="Jakkamsetti A."/>
            <person name="Pham P."/>
            <person name="Ruth R."/>
            <person name="San Lucas F."/>
            <person name="Warren J."/>
            <person name="Zhang J."/>
            <person name="Zhao Z."/>
            <person name="Zhou C."/>
            <person name="Zhu D."/>
            <person name="Lee S."/>
            <person name="Bess C."/>
            <person name="Blankenburg K."/>
            <person name="Forbes L."/>
            <person name="Fu Q."/>
            <person name="Gubbala S."/>
            <person name="Hirani K."/>
            <person name="Jayaseelan J.C."/>
            <person name="Lara F."/>
            <person name="Munidasa M."/>
            <person name="Palculict T."/>
            <person name="Patil S."/>
            <person name="Pu L.-L."/>
            <person name="Saada N."/>
            <person name="Tang L."/>
            <person name="Weissenberger G."/>
            <person name="Zhu Y."/>
            <person name="Hemphill L."/>
            <person name="Shang Y."/>
            <person name="Youmans B."/>
            <person name="Ayvaz T."/>
            <person name="Ross M."/>
            <person name="Santibanez J."/>
            <person name="Aqrawi P."/>
            <person name="Gross S."/>
            <person name="Joshi V."/>
            <person name="Fowler G."/>
            <person name="Nazareth L."/>
            <person name="Reid J."/>
            <person name="Worley K."/>
            <person name="Petrosino J."/>
            <person name="Highlander S."/>
            <person name="Gibbs R."/>
        </authorList>
    </citation>
    <scope>NUCLEOTIDE SEQUENCE [LARGE SCALE GENOMIC DNA]</scope>
    <source>
        <strain evidence="3 4">ATCC 9812</strain>
    </source>
</reference>
<dbReference type="PANTHER" id="PTHR22916:SF3">
    <property type="entry name" value="UDP-GLCNAC:BETAGAL BETA-1,3-N-ACETYLGLUCOSAMINYLTRANSFERASE-LIKE PROTEIN 1"/>
    <property type="match status" value="1"/>
</dbReference>
<proteinExistence type="predicted"/>
<dbReference type="GO" id="GO:0016758">
    <property type="term" value="F:hexosyltransferase activity"/>
    <property type="evidence" value="ECO:0007669"/>
    <property type="project" value="UniProtKB-ARBA"/>
</dbReference>
<comment type="caution">
    <text evidence="3">The sequence shown here is derived from an EMBL/GenBank/DDBJ whole genome shotgun (WGS) entry which is preliminary data.</text>
</comment>
<dbReference type="SUPFAM" id="SSF53448">
    <property type="entry name" value="Nucleotide-diphospho-sugar transferases"/>
    <property type="match status" value="1"/>
</dbReference>
<organism evidence="3 4">
    <name type="scientific">Streptococcus equinus ATCC 9812</name>
    <dbReference type="NCBI Taxonomy" id="525379"/>
    <lineage>
        <taxon>Bacteria</taxon>
        <taxon>Bacillati</taxon>
        <taxon>Bacillota</taxon>
        <taxon>Bacilli</taxon>
        <taxon>Lactobacillales</taxon>
        <taxon>Streptococcaceae</taxon>
        <taxon>Streptococcus</taxon>
    </lineage>
</organism>
<evidence type="ECO:0000256" key="1">
    <source>
        <dbReference type="SAM" id="Coils"/>
    </source>
</evidence>
<protein>
    <submittedName>
        <fullName evidence="3">Glycosyltransferase, group 2 family protein</fullName>
        <ecNumber evidence="3">2.4.-.-</ecNumber>
    </submittedName>
</protein>
<dbReference type="Proteomes" id="UP000005699">
    <property type="component" value="Unassembled WGS sequence"/>
</dbReference>
<feature type="coiled-coil region" evidence="1">
    <location>
        <begin position="270"/>
        <end position="314"/>
    </location>
</feature>
<dbReference type="InterPro" id="IPR029044">
    <property type="entry name" value="Nucleotide-diphossugar_trans"/>
</dbReference>
<sequence>MKVSIICTNYNKEAWIEEAIQSFLNQKCNFDYEIILVDDASSDHSPQIIEHYAKQFPEKIKAVFHQENLGITKTWIEACKLAQGDYIARCDGDDYWIDEYKLQKQVDILDKSETSSWSCSDFDIISESGELRHKEAIQNGIIRKMSSFEEMLAFKGMTMSSTWLVDKDLMLEVNSSIPIDAVDDTFCLQLELFIKTELTFLPEATTVYRLHDGSDSHPVSVGKLATRFEKLQQLQEDYLEKYYSSINFKELSKYLFSESTDHEKIIALRQRELATQLTNAKSILEELLEERANLKTAEENLKTAEENLKNTIAEKEYWVDEYNKVVHSKRWIITTKIINLFRRNR</sequence>
<accession>E8JP13</accession>
<dbReference type="EMBL" id="AEVB01000022">
    <property type="protein sequence ID" value="EFW89060.1"/>
    <property type="molecule type" value="Genomic_DNA"/>
</dbReference>
<dbReference type="PANTHER" id="PTHR22916">
    <property type="entry name" value="GLYCOSYLTRANSFERASE"/>
    <property type="match status" value="1"/>
</dbReference>
<dbReference type="RefSeq" id="WP_004232331.1">
    <property type="nucleotide sequence ID" value="NZ_GL698429.1"/>
</dbReference>
<feature type="domain" description="Glycosyltransferase 2-like" evidence="2">
    <location>
        <begin position="4"/>
        <end position="141"/>
    </location>
</feature>
<evidence type="ECO:0000259" key="2">
    <source>
        <dbReference type="Pfam" id="PF00535"/>
    </source>
</evidence>
<keyword evidence="1" id="KW-0175">Coiled coil</keyword>
<dbReference type="HOGENOM" id="CLU_025996_4_3_9"/>